<dbReference type="InterPro" id="IPR022253">
    <property type="entry name" value="Ribosome_recyc_fac_bac"/>
</dbReference>
<gene>
    <name evidence="1" type="ORF">A8L45_17990</name>
</gene>
<dbReference type="Proteomes" id="UP000094936">
    <property type="component" value="Unassembled WGS sequence"/>
</dbReference>
<reference evidence="1 2" key="1">
    <citation type="submission" date="2016-05" db="EMBL/GenBank/DDBJ databases">
        <title>Genomic Taxonomy of the Vibrionaceae.</title>
        <authorList>
            <person name="Gomez-Gil B."/>
            <person name="Enciso-Ibarra J."/>
        </authorList>
    </citation>
    <scope>NUCLEOTIDE SEQUENCE [LARGE SCALE GENOMIC DNA]</scope>
    <source>
        <strain evidence="1 2">CAIM 1920</strain>
    </source>
</reference>
<dbReference type="STRING" id="1080227.A8L45_17990"/>
<evidence type="ECO:0000313" key="1">
    <source>
        <dbReference type="EMBL" id="ODA31171.1"/>
    </source>
</evidence>
<name>A0A1C3ED58_9GAMM</name>
<keyword evidence="2" id="KW-1185">Reference proteome</keyword>
<evidence type="ECO:0000313" key="2">
    <source>
        <dbReference type="Proteomes" id="UP000094936"/>
    </source>
</evidence>
<dbReference type="EMBL" id="LYBM01000040">
    <property type="protein sequence ID" value="ODA31171.1"/>
    <property type="molecule type" value="Genomic_DNA"/>
</dbReference>
<proteinExistence type="predicted"/>
<dbReference type="Pfam" id="PF12614">
    <property type="entry name" value="RRF_GI"/>
    <property type="match status" value="1"/>
</dbReference>
<organism evidence="1 2">
    <name type="scientific">Veronia pacifica</name>
    <dbReference type="NCBI Taxonomy" id="1080227"/>
    <lineage>
        <taxon>Bacteria</taxon>
        <taxon>Pseudomonadati</taxon>
        <taxon>Pseudomonadota</taxon>
        <taxon>Gammaproteobacteria</taxon>
        <taxon>Vibrionales</taxon>
        <taxon>Vibrionaceae</taxon>
        <taxon>Veronia</taxon>
    </lineage>
</organism>
<protein>
    <submittedName>
        <fullName evidence="1">Ribosome recycling factor</fullName>
    </submittedName>
</protein>
<dbReference type="AlphaFoldDB" id="A0A1C3ED58"/>
<sequence>MSNSLLIVPLPSLVHRIGGEAVKKARALASQYQCQLKRVRRSRNWQLSGEAMRLDELCNQLDRESELKYLKQKTEQKLQLHPELLETKAAKLRRLIENDPTITLAELVALTQCTLSEARAARLNEDDF</sequence>
<dbReference type="RefSeq" id="WP_068904774.1">
    <property type="nucleotide sequence ID" value="NZ_JBHUIF010000003.1"/>
</dbReference>
<accession>A0A1C3ED58</accession>
<dbReference type="OrthoDB" id="6199326at2"/>
<comment type="caution">
    <text evidence="1">The sequence shown here is derived from an EMBL/GenBank/DDBJ whole genome shotgun (WGS) entry which is preliminary data.</text>
</comment>